<protein>
    <submittedName>
        <fullName evidence="1">Uncharacterized protein</fullName>
    </submittedName>
</protein>
<comment type="caution">
    <text evidence="1">The sequence shown here is derived from an EMBL/GenBank/DDBJ whole genome shotgun (WGS) entry which is preliminary data.</text>
</comment>
<organism evidence="1 2">
    <name type="scientific">Pleurodeles waltl</name>
    <name type="common">Iberian ribbed newt</name>
    <dbReference type="NCBI Taxonomy" id="8319"/>
    <lineage>
        <taxon>Eukaryota</taxon>
        <taxon>Metazoa</taxon>
        <taxon>Chordata</taxon>
        <taxon>Craniata</taxon>
        <taxon>Vertebrata</taxon>
        <taxon>Euteleostomi</taxon>
        <taxon>Amphibia</taxon>
        <taxon>Batrachia</taxon>
        <taxon>Caudata</taxon>
        <taxon>Salamandroidea</taxon>
        <taxon>Salamandridae</taxon>
        <taxon>Pleurodelinae</taxon>
        <taxon>Pleurodeles</taxon>
    </lineage>
</organism>
<dbReference type="Proteomes" id="UP001066276">
    <property type="component" value="Chromosome 2_1"/>
</dbReference>
<keyword evidence="2" id="KW-1185">Reference proteome</keyword>
<reference evidence="1" key="1">
    <citation type="journal article" date="2022" name="bioRxiv">
        <title>Sequencing and chromosome-scale assembly of the giantPleurodeles waltlgenome.</title>
        <authorList>
            <person name="Brown T."/>
            <person name="Elewa A."/>
            <person name="Iarovenko S."/>
            <person name="Subramanian E."/>
            <person name="Araus A.J."/>
            <person name="Petzold A."/>
            <person name="Susuki M."/>
            <person name="Suzuki K.-i.T."/>
            <person name="Hayashi T."/>
            <person name="Toyoda A."/>
            <person name="Oliveira C."/>
            <person name="Osipova E."/>
            <person name="Leigh N.D."/>
            <person name="Simon A."/>
            <person name="Yun M.H."/>
        </authorList>
    </citation>
    <scope>NUCLEOTIDE SEQUENCE</scope>
    <source>
        <strain evidence="1">20211129_DDA</strain>
        <tissue evidence="1">Liver</tissue>
    </source>
</reference>
<name>A0AAV7VHW4_PLEWA</name>
<dbReference type="EMBL" id="JANPWB010000003">
    <property type="protein sequence ID" value="KAJ1200902.1"/>
    <property type="molecule type" value="Genomic_DNA"/>
</dbReference>
<gene>
    <name evidence="1" type="ORF">NDU88_004723</name>
</gene>
<evidence type="ECO:0000313" key="2">
    <source>
        <dbReference type="Proteomes" id="UP001066276"/>
    </source>
</evidence>
<proteinExistence type="predicted"/>
<dbReference type="AlphaFoldDB" id="A0AAV7VHW4"/>
<accession>A0AAV7VHW4</accession>
<sequence length="159" mass="17258">MSATFLGFPLPPGESLTAQLECWFWAMAGGLLALSVAGTGAELREEDGRHRCVACKRESRRGGWSLKNYFRITGEGLVEARSPAEAPAAGWAWAVPRQIEKSRSAATNQRRRRMLAWRGRHFRVGGSRAGKRVDLPDALYTGGVAEVGSSTGRPCLPST</sequence>
<evidence type="ECO:0000313" key="1">
    <source>
        <dbReference type="EMBL" id="KAJ1200902.1"/>
    </source>
</evidence>